<dbReference type="EMBL" id="JACJIA010000003">
    <property type="protein sequence ID" value="MBA8951597.1"/>
    <property type="molecule type" value="Genomic_DNA"/>
</dbReference>
<dbReference type="GO" id="GO:0009231">
    <property type="term" value="P:riboflavin biosynthetic process"/>
    <property type="evidence" value="ECO:0007669"/>
    <property type="project" value="InterPro"/>
</dbReference>
<reference evidence="2 3" key="1">
    <citation type="submission" date="2020-08" db="EMBL/GenBank/DDBJ databases">
        <title>Genomic Encyclopedia of Type Strains, Phase IV (KMG-IV): sequencing the most valuable type-strain genomes for metagenomic binning, comparative biology and taxonomic classification.</title>
        <authorList>
            <person name="Goeker M."/>
        </authorList>
    </citation>
    <scope>NUCLEOTIDE SEQUENCE [LARGE SCALE GENOMIC DNA]</scope>
    <source>
        <strain evidence="2 3">DSM 44197</strain>
    </source>
</reference>
<dbReference type="Gene3D" id="3.40.430.10">
    <property type="entry name" value="Dihydrofolate Reductase, subunit A"/>
    <property type="match status" value="1"/>
</dbReference>
<organism evidence="2 3">
    <name type="scientific">Actinomadura namibiensis</name>
    <dbReference type="NCBI Taxonomy" id="182080"/>
    <lineage>
        <taxon>Bacteria</taxon>
        <taxon>Bacillati</taxon>
        <taxon>Actinomycetota</taxon>
        <taxon>Actinomycetes</taxon>
        <taxon>Streptosporangiales</taxon>
        <taxon>Thermomonosporaceae</taxon>
        <taxon>Actinomadura</taxon>
    </lineage>
</organism>
<evidence type="ECO:0000313" key="3">
    <source>
        <dbReference type="Proteomes" id="UP000572680"/>
    </source>
</evidence>
<dbReference type="PANTHER" id="PTHR38011:SF2">
    <property type="entry name" value="BIFUNCTIONAL DEAMINASE-REDUCTASE DOMAIN PROTEIN"/>
    <property type="match status" value="1"/>
</dbReference>
<sequence length="201" mass="21852">MKLTVTTFVTLDGIAQAPGGPDEDRAGGFEYGGWLAPYVDEDFGNAVDAWFRPADAFLFGRRTYEIFAAYWPDVTGEDDVVATKFNTLPKYVATRTLDRADWAGTELLRGDVAADVAGIKARPGRELQVHGSIDLVRTLVRADLVDEFRLLVFPVVLGTGKRLFDGAVPTALRLADSRTTSAGVMLQTYEADGRPEFGTVG</sequence>
<dbReference type="SUPFAM" id="SSF53597">
    <property type="entry name" value="Dihydrofolate reductase-like"/>
    <property type="match status" value="1"/>
</dbReference>
<dbReference type="InterPro" id="IPR024072">
    <property type="entry name" value="DHFR-like_dom_sf"/>
</dbReference>
<gene>
    <name evidence="2" type="ORF">HNR61_003228</name>
</gene>
<feature type="domain" description="Bacterial bifunctional deaminase-reductase C-terminal" evidence="1">
    <location>
        <begin position="2"/>
        <end position="185"/>
    </location>
</feature>
<dbReference type="InterPro" id="IPR050765">
    <property type="entry name" value="Riboflavin_Biosynth_HTPR"/>
</dbReference>
<evidence type="ECO:0000259" key="1">
    <source>
        <dbReference type="Pfam" id="PF01872"/>
    </source>
</evidence>
<accession>A0A7W3QLL0</accession>
<dbReference type="InterPro" id="IPR002734">
    <property type="entry name" value="RibDG_C"/>
</dbReference>
<comment type="caution">
    <text evidence="2">The sequence shown here is derived from an EMBL/GenBank/DDBJ whole genome shotgun (WGS) entry which is preliminary data.</text>
</comment>
<dbReference type="AlphaFoldDB" id="A0A7W3QLL0"/>
<keyword evidence="3" id="KW-1185">Reference proteome</keyword>
<dbReference type="RefSeq" id="WP_182843892.1">
    <property type="nucleotide sequence ID" value="NZ_BAAALP010000029.1"/>
</dbReference>
<protein>
    <submittedName>
        <fullName evidence="2">Dihydrofolate reductase</fullName>
    </submittedName>
</protein>
<proteinExistence type="predicted"/>
<dbReference type="Pfam" id="PF01872">
    <property type="entry name" value="RibD_C"/>
    <property type="match status" value="1"/>
</dbReference>
<dbReference type="GO" id="GO:0008703">
    <property type="term" value="F:5-amino-6-(5-phosphoribosylamino)uracil reductase activity"/>
    <property type="evidence" value="ECO:0007669"/>
    <property type="project" value="InterPro"/>
</dbReference>
<dbReference type="PANTHER" id="PTHR38011">
    <property type="entry name" value="DIHYDROFOLATE REDUCTASE FAMILY PROTEIN (AFU_ORTHOLOGUE AFUA_8G06820)"/>
    <property type="match status" value="1"/>
</dbReference>
<name>A0A7W3QLL0_ACTNM</name>
<dbReference type="Proteomes" id="UP000572680">
    <property type="component" value="Unassembled WGS sequence"/>
</dbReference>
<evidence type="ECO:0000313" key="2">
    <source>
        <dbReference type="EMBL" id="MBA8951597.1"/>
    </source>
</evidence>